<dbReference type="Gene3D" id="3.40.50.720">
    <property type="entry name" value="NAD(P)-binding Rossmann-like Domain"/>
    <property type="match status" value="1"/>
</dbReference>
<dbReference type="Proteomes" id="UP000466554">
    <property type="component" value="Chromosome"/>
</dbReference>
<sequence>MSAATSRTADAPAAGTAPAPMRAVIARPNTALTALEVHAVPRPTVIPGEVLIRVSAAGVNPVDVKSRIGRGAATFLTPHPQLDPNSWIPGWDVAGDVIEIGRGVAKFKPGDRVFGMVNFPRSAGAYAEYVCAPVAHICHTPSRLSDVEAAGLPMAAMTAWQALIHAGRLTSGQRVLVTAASGGVGHLAVQIARDRGAQVVALTSTENVDFVRSLGAESVDRSQAHWQNSIHPVDLVLDMFGGDHLDSLYTVIRPGGALITVSSASLSGAPPDIRTQMVVVSTDGQCLHDVADAVHRGAVTPHVSRVFTLEDAGRAHEAISHGRTRGKLVIDTSGRSLTG</sequence>
<evidence type="ECO:0000256" key="1">
    <source>
        <dbReference type="ARBA" id="ARBA00023002"/>
    </source>
</evidence>
<dbReference type="SMART" id="SM00829">
    <property type="entry name" value="PKS_ER"/>
    <property type="match status" value="1"/>
</dbReference>
<dbReference type="GO" id="GO:0008270">
    <property type="term" value="F:zinc ion binding"/>
    <property type="evidence" value="ECO:0007669"/>
    <property type="project" value="InterPro"/>
</dbReference>
<reference evidence="3 4" key="1">
    <citation type="journal article" date="2019" name="Emerg. Microbes Infect.">
        <title>Comprehensive subspecies identification of 175 nontuberculous mycobacteria species based on 7547 genomic profiles.</title>
        <authorList>
            <person name="Matsumoto Y."/>
            <person name="Kinjo T."/>
            <person name="Motooka D."/>
            <person name="Nabeya D."/>
            <person name="Jung N."/>
            <person name="Uechi K."/>
            <person name="Horii T."/>
            <person name="Iida T."/>
            <person name="Fujita J."/>
            <person name="Nakamura S."/>
        </authorList>
    </citation>
    <scope>NUCLEOTIDE SEQUENCE [LARGE SCALE GENOMIC DNA]</scope>
    <source>
        <strain evidence="3 4">JCM 6367</strain>
    </source>
</reference>
<proteinExistence type="predicted"/>
<dbReference type="InterPro" id="IPR020843">
    <property type="entry name" value="ER"/>
</dbReference>
<protein>
    <submittedName>
        <fullName evidence="3">NADPH:quinone reductase</fullName>
    </submittedName>
</protein>
<feature type="domain" description="Enoyl reductase (ER)" evidence="2">
    <location>
        <begin position="30"/>
        <end position="330"/>
    </location>
</feature>
<dbReference type="InterPro" id="IPR013154">
    <property type="entry name" value="ADH-like_N"/>
</dbReference>
<dbReference type="AlphaFoldDB" id="A0A7I7TXM8"/>
<dbReference type="PANTHER" id="PTHR11695:SF294">
    <property type="entry name" value="RETICULON-4-INTERACTING PROTEIN 1, MITOCHONDRIAL"/>
    <property type="match status" value="1"/>
</dbReference>
<gene>
    <name evidence="3" type="ORF">MPRF_00980</name>
</gene>
<organism evidence="3 4">
    <name type="scientific">Mycolicibacterium parafortuitum</name>
    <name type="common">Mycobacterium parafortuitum</name>
    <dbReference type="NCBI Taxonomy" id="39692"/>
    <lineage>
        <taxon>Bacteria</taxon>
        <taxon>Bacillati</taxon>
        <taxon>Actinomycetota</taxon>
        <taxon>Actinomycetes</taxon>
        <taxon>Mycobacteriales</taxon>
        <taxon>Mycobacteriaceae</taxon>
        <taxon>Mycolicibacterium</taxon>
    </lineage>
</organism>
<dbReference type="PANTHER" id="PTHR11695">
    <property type="entry name" value="ALCOHOL DEHYDROGENASE RELATED"/>
    <property type="match status" value="1"/>
</dbReference>
<name>A0A7I7TXM8_MYCPF</name>
<dbReference type="GO" id="GO:0016491">
    <property type="term" value="F:oxidoreductase activity"/>
    <property type="evidence" value="ECO:0007669"/>
    <property type="project" value="UniProtKB-KW"/>
</dbReference>
<dbReference type="InterPro" id="IPR036291">
    <property type="entry name" value="NAD(P)-bd_dom_sf"/>
</dbReference>
<evidence type="ECO:0000313" key="3">
    <source>
        <dbReference type="EMBL" id="BBY73199.1"/>
    </source>
</evidence>
<dbReference type="SUPFAM" id="SSF50129">
    <property type="entry name" value="GroES-like"/>
    <property type="match status" value="1"/>
</dbReference>
<accession>A0A7I7TXM8</accession>
<dbReference type="EMBL" id="AP022598">
    <property type="protein sequence ID" value="BBY73199.1"/>
    <property type="molecule type" value="Genomic_DNA"/>
</dbReference>
<dbReference type="RefSeq" id="WP_163765108.1">
    <property type="nucleotide sequence ID" value="NZ_AP022598.1"/>
</dbReference>
<evidence type="ECO:0000313" key="4">
    <source>
        <dbReference type="Proteomes" id="UP000466554"/>
    </source>
</evidence>
<dbReference type="Pfam" id="PF13602">
    <property type="entry name" value="ADH_zinc_N_2"/>
    <property type="match status" value="1"/>
</dbReference>
<evidence type="ECO:0000259" key="2">
    <source>
        <dbReference type="SMART" id="SM00829"/>
    </source>
</evidence>
<dbReference type="InterPro" id="IPR002364">
    <property type="entry name" value="Quin_OxRdtase/zeta-crystal_CS"/>
</dbReference>
<keyword evidence="1" id="KW-0560">Oxidoreductase</keyword>
<dbReference type="InterPro" id="IPR011032">
    <property type="entry name" value="GroES-like_sf"/>
</dbReference>
<dbReference type="CDD" id="cd05289">
    <property type="entry name" value="MDR_like_2"/>
    <property type="match status" value="1"/>
</dbReference>
<dbReference type="SUPFAM" id="SSF51735">
    <property type="entry name" value="NAD(P)-binding Rossmann-fold domains"/>
    <property type="match status" value="1"/>
</dbReference>
<dbReference type="Pfam" id="PF08240">
    <property type="entry name" value="ADH_N"/>
    <property type="match status" value="1"/>
</dbReference>
<dbReference type="Gene3D" id="3.90.180.10">
    <property type="entry name" value="Medium-chain alcohol dehydrogenases, catalytic domain"/>
    <property type="match status" value="1"/>
</dbReference>
<dbReference type="PROSITE" id="PS01162">
    <property type="entry name" value="QOR_ZETA_CRYSTAL"/>
    <property type="match status" value="1"/>
</dbReference>
<dbReference type="InterPro" id="IPR050700">
    <property type="entry name" value="YIM1/Zinc_Alcohol_DH_Fams"/>
</dbReference>